<dbReference type="EMBL" id="CAJNDS010002524">
    <property type="protein sequence ID" value="CAE7511507.1"/>
    <property type="molecule type" value="Genomic_DNA"/>
</dbReference>
<keyword evidence="5" id="KW-1133">Transmembrane helix</keyword>
<comment type="caution">
    <text evidence="9">The sequence shown here is derived from an EMBL/GenBank/DDBJ whole genome shotgun (WGS) entry which is preliminary data.</text>
</comment>
<reference evidence="9" key="1">
    <citation type="submission" date="2021-02" db="EMBL/GenBank/DDBJ databases">
        <authorList>
            <person name="Dougan E. K."/>
            <person name="Rhodes N."/>
            <person name="Thang M."/>
            <person name="Chan C."/>
        </authorList>
    </citation>
    <scope>NUCLEOTIDE SEQUENCE</scope>
</reference>
<dbReference type="Gene3D" id="1.25.40.10">
    <property type="entry name" value="Tetratricopeptide repeat domain"/>
    <property type="match status" value="1"/>
</dbReference>
<keyword evidence="3" id="KW-0812">Transmembrane</keyword>
<dbReference type="Proteomes" id="UP000604046">
    <property type="component" value="Unassembled WGS sequence"/>
</dbReference>
<evidence type="ECO:0000313" key="9">
    <source>
        <dbReference type="EMBL" id="CAE7511507.1"/>
    </source>
</evidence>
<evidence type="ECO:0000256" key="5">
    <source>
        <dbReference type="ARBA" id="ARBA00022989"/>
    </source>
</evidence>
<comment type="subcellular location">
    <subcellularLocation>
        <location evidence="8">Endomembrane system</location>
        <topology evidence="8">Single-pass membrane protein</topology>
    </subcellularLocation>
    <subcellularLocation>
        <location evidence="1">Golgi apparatus membrane</location>
    </subcellularLocation>
    <subcellularLocation>
        <location evidence="2">Membrane</location>
        <topology evidence="2">Single-pass type II membrane protein</topology>
    </subcellularLocation>
</comment>
<protein>
    <submittedName>
        <fullName evidence="9">ASZ1 protein</fullName>
    </submittedName>
</protein>
<dbReference type="PANTHER" id="PTHR31646">
    <property type="entry name" value="ALPHA-1,2-MANNOSYLTRANSFERASE MNN2"/>
    <property type="match status" value="1"/>
</dbReference>
<evidence type="ECO:0000256" key="3">
    <source>
        <dbReference type="ARBA" id="ARBA00022692"/>
    </source>
</evidence>
<gene>
    <name evidence="9" type="primary">ASZ1</name>
    <name evidence="9" type="ORF">SNAT2548_LOCUS28635</name>
</gene>
<dbReference type="OrthoDB" id="430354at2759"/>
<keyword evidence="10" id="KW-1185">Reference proteome</keyword>
<dbReference type="PANTHER" id="PTHR31646:SF1">
    <property type="entry name" value="ALPHA-1,2-MANNOSYLTRANSFERASE MNN2"/>
    <property type="match status" value="1"/>
</dbReference>
<dbReference type="SUPFAM" id="SSF53448">
    <property type="entry name" value="Nucleotide-diphospho-sugar transferases"/>
    <property type="match status" value="1"/>
</dbReference>
<evidence type="ECO:0000256" key="4">
    <source>
        <dbReference type="ARBA" id="ARBA00022968"/>
    </source>
</evidence>
<dbReference type="AlphaFoldDB" id="A0A812TAA9"/>
<evidence type="ECO:0000256" key="2">
    <source>
        <dbReference type="ARBA" id="ARBA00004606"/>
    </source>
</evidence>
<keyword evidence="4" id="KW-0735">Signal-anchor</keyword>
<proteinExistence type="predicted"/>
<dbReference type="GO" id="GO:0000026">
    <property type="term" value="F:alpha-1,2-mannosyltransferase activity"/>
    <property type="evidence" value="ECO:0007669"/>
    <property type="project" value="TreeGrafter"/>
</dbReference>
<organism evidence="9 10">
    <name type="scientific">Symbiodinium natans</name>
    <dbReference type="NCBI Taxonomy" id="878477"/>
    <lineage>
        <taxon>Eukaryota</taxon>
        <taxon>Sar</taxon>
        <taxon>Alveolata</taxon>
        <taxon>Dinophyceae</taxon>
        <taxon>Suessiales</taxon>
        <taxon>Symbiodiniaceae</taxon>
        <taxon>Symbiodinium</taxon>
    </lineage>
</organism>
<dbReference type="GO" id="GO:0046354">
    <property type="term" value="P:mannan biosynthetic process"/>
    <property type="evidence" value="ECO:0007669"/>
    <property type="project" value="TreeGrafter"/>
</dbReference>
<dbReference type="InterPro" id="IPR029044">
    <property type="entry name" value="Nucleotide-diphossugar_trans"/>
</dbReference>
<keyword evidence="6" id="KW-0333">Golgi apparatus</keyword>
<evidence type="ECO:0000313" key="10">
    <source>
        <dbReference type="Proteomes" id="UP000604046"/>
    </source>
</evidence>
<dbReference type="GO" id="GO:0000139">
    <property type="term" value="C:Golgi membrane"/>
    <property type="evidence" value="ECO:0007669"/>
    <property type="project" value="UniProtKB-SubCell"/>
</dbReference>
<evidence type="ECO:0000256" key="8">
    <source>
        <dbReference type="ARBA" id="ARBA00037847"/>
    </source>
</evidence>
<dbReference type="SUPFAM" id="SSF48452">
    <property type="entry name" value="TPR-like"/>
    <property type="match status" value="1"/>
</dbReference>
<dbReference type="InterPro" id="IPR011990">
    <property type="entry name" value="TPR-like_helical_dom_sf"/>
</dbReference>
<evidence type="ECO:0000256" key="1">
    <source>
        <dbReference type="ARBA" id="ARBA00004394"/>
    </source>
</evidence>
<evidence type="ECO:0000256" key="6">
    <source>
        <dbReference type="ARBA" id="ARBA00023034"/>
    </source>
</evidence>
<evidence type="ECO:0000256" key="7">
    <source>
        <dbReference type="ARBA" id="ARBA00023136"/>
    </source>
</evidence>
<name>A0A812TAA9_9DINO</name>
<keyword evidence="7" id="KW-0472">Membrane</keyword>
<sequence>MSSSLVYPYRGSQAFCLSVSHQYLEKFVACLSDKAFRLMGEAASPALAEIYFQKAAELTPLSPKAAGFLAFARLKSGMSREALVSFRRAGELEGASPTGTTLCGEASALVSLGDFAGAADAVRRADETDSKQRCSEHHGGVLGKSMQHFKQMSQDWRRRSPRYRELQAAWGSVDSVDGWRQFLQLQIVKDHVEAAERSTGAPGLVFLGRPSVHLAGVLRILRVLREVHTLSWPAEFWLEASDVSVLEPWASERLKALGATLRVVPAPQGELARDHPFWRWQAHFAFHHRQNPEAVSRLKAYALKPVVLALSDCDPCLVLDADNAPLRSPQELLKSLDEIPALFWPDFWSAPRTELWSAFSPARSQESGQLLLRKTVEVRQALLLATLLAVRPDLYLEGIYGQQGQLMCGYGDKDVYQMAFRLLGVKFRFVGSSPGVLVTTGGDYAGLVQQDEDGRSLFAHASQAKDRLWQLLEADALQRCFQPLLHLHARSWVAMHPAPG</sequence>
<accession>A0A812TAA9</accession>